<dbReference type="InterPro" id="IPR000944">
    <property type="entry name" value="Tscrpt_reg_Rrf2"/>
</dbReference>
<proteinExistence type="predicted"/>
<dbReference type="PROSITE" id="PS51197">
    <property type="entry name" value="HTH_RRF2_2"/>
    <property type="match status" value="1"/>
</dbReference>
<gene>
    <name evidence="1" type="ORF">KQI88_02475</name>
</gene>
<dbReference type="PANTHER" id="PTHR33221">
    <property type="entry name" value="WINGED HELIX-TURN-HELIX TRANSCRIPTIONAL REGULATOR, RRF2 FAMILY"/>
    <property type="match status" value="1"/>
</dbReference>
<sequence>MKYSKATNYALHTMLFLAMDTPNELVGVQELAEKQKVSPTYLSKILTKLVKEGMINSSSGVNGGYSLSQNWEDISFLDIIHAIEGKSSLFDCCSDSPSECVIKKVMLSAEEKMEKELKNQKISDLVKKISVDL</sequence>
<protein>
    <submittedName>
        <fullName evidence="1">RrF2 family transcriptional regulator</fullName>
    </submittedName>
</protein>
<reference evidence="1 2" key="1">
    <citation type="submission" date="2021-06" db="EMBL/GenBank/DDBJ databases">
        <authorList>
            <person name="Sun Q."/>
            <person name="Li D."/>
        </authorList>
    </citation>
    <scope>NUCLEOTIDE SEQUENCE [LARGE SCALE GENOMIC DNA]</scope>
    <source>
        <strain evidence="1 2">MSJ-5</strain>
    </source>
</reference>
<organism evidence="1 2">
    <name type="scientific">Alkaliphilus flagellatus</name>
    <dbReference type="NCBI Taxonomy" id="2841507"/>
    <lineage>
        <taxon>Bacteria</taxon>
        <taxon>Bacillati</taxon>
        <taxon>Bacillota</taxon>
        <taxon>Clostridia</taxon>
        <taxon>Peptostreptococcales</taxon>
        <taxon>Natronincolaceae</taxon>
        <taxon>Alkaliphilus</taxon>
    </lineage>
</organism>
<dbReference type="Pfam" id="PF02082">
    <property type="entry name" value="Rrf2"/>
    <property type="match status" value="1"/>
</dbReference>
<dbReference type="Proteomes" id="UP000779508">
    <property type="component" value="Unassembled WGS sequence"/>
</dbReference>
<dbReference type="RefSeq" id="WP_216414774.1">
    <property type="nucleotide sequence ID" value="NZ_JAHLQK010000001.1"/>
</dbReference>
<evidence type="ECO:0000313" key="2">
    <source>
        <dbReference type="Proteomes" id="UP000779508"/>
    </source>
</evidence>
<keyword evidence="2" id="KW-1185">Reference proteome</keyword>
<dbReference type="NCBIfam" id="TIGR00738">
    <property type="entry name" value="rrf2_super"/>
    <property type="match status" value="1"/>
</dbReference>
<evidence type="ECO:0000313" key="1">
    <source>
        <dbReference type="EMBL" id="MBU5675280.1"/>
    </source>
</evidence>
<dbReference type="PANTHER" id="PTHR33221:SF9">
    <property type="entry name" value="RRF2 FAMILY PROTEIN"/>
    <property type="match status" value="1"/>
</dbReference>
<dbReference type="EMBL" id="JAHLQK010000001">
    <property type="protein sequence ID" value="MBU5675280.1"/>
    <property type="molecule type" value="Genomic_DNA"/>
</dbReference>
<name>A0ABS6FYG6_9FIRM</name>
<comment type="caution">
    <text evidence="1">The sequence shown here is derived from an EMBL/GenBank/DDBJ whole genome shotgun (WGS) entry which is preliminary data.</text>
</comment>
<accession>A0ABS6FYG6</accession>